<gene>
    <name evidence="1" type="ORF">L6164_002257</name>
</gene>
<accession>A0ACB9PXT4</accession>
<dbReference type="EMBL" id="CM039427">
    <property type="protein sequence ID" value="KAI4353298.1"/>
    <property type="molecule type" value="Genomic_DNA"/>
</dbReference>
<evidence type="ECO:0000313" key="2">
    <source>
        <dbReference type="Proteomes" id="UP000828941"/>
    </source>
</evidence>
<evidence type="ECO:0000313" key="1">
    <source>
        <dbReference type="EMBL" id="KAI4353298.1"/>
    </source>
</evidence>
<keyword evidence="2" id="KW-1185">Reference proteome</keyword>
<dbReference type="Proteomes" id="UP000828941">
    <property type="component" value="Chromosome 2"/>
</dbReference>
<sequence>MAEVFLEVLLQKLSSLIQKELGLFLGAEKDAKRLSRTLSTIQAVLEDAEEKQLSERAIRDWLHKLKDAAHHLDNVLDEISTEARRLEYQGLKHRPMSRSRSSFLSSLHPKNVLFHCKIAKKMKDIRETLDEIAQERIKFHFSEVIIEKSPQVMEWRETTSIIAQSQVYGRDVDKKKIVDFLIGDAFNLKDLSIYPIVGIGGLGKTTLAQLVFNDDKISDHFELKIWVCVSKDFSLKALLKAIVGHAYADMNLESLQRRVQEMLQKTRYLLVLDDVWNEDQDNWDRLKYILACGSKGASIVVTTRLLKVAFVMGTCPPHELSALSEEDCWSLFKERAFGMGNEELTEFVPLGKEILKKCGGVPLAAKALGGLLRFKNDRNEWLYIKESKLWDLSQSQNSILAALRLSYMNLPLNLRQCFAYCAIFPKDFLIEKDLLIHLWIANGFIFSSEMLMAEEIGDQVFNELCWRSFFQDLKRDSFGNIVHFKMHDLVHDLAQWIMVETCCIMDDYSMSDLSSRTIHHLSFYHVDRSHKHLALSLHQLQSLRTYMFLDYGYHITAPDLVKFYYLRVLHLKGLKIVPSSICHLKHLRYLNLSQGDFKTLPKSICSLWNLQILNLDYCLNLQELPKNMKCLKALRHLLMRRCISLSSMPPGLGQLTCLRTLNIFIVSNSKRVLRLAELKHLKLNGELHIKNLEQVTSVMDAKEANLAAKQLDRLLLSWGRSGTSEIQENVEQILEALEPHSQLKYLWVGGYKGEYFSNWMSNPTLKDLHFIELVACKNCLRLPTLGKLPSLKILRIHYMDHVRFIDDESYDGGRKARGFNSLQRLVITHLPNLEGLSKEEGEGMFSSLSGLEISQCPKLSLPNLPSVTEMVIDEDPTDSRYTIAPHSLQSSNDLSTKRLFLRCINNLQGLQGLWLNNDEELTLFPNGMLQDLCYLKKLHIQNYAKLEALPTDLSRLHALQELQIRKCYSLVDFPEQVLLGLHSLETLKLIDCCKLKRISTGFQHLTSLKDLTIDNCLELEDLAEALQHVPSLQSLSVASLPNLEPLPDWLENLISLQSLAIYDCRRLVSLPMSIHNLTGLKKLAICGCPELSKRYMDKTREDWHEIANIPHIDQNFPPLGLTNSAIYINHRGGGI</sequence>
<proteinExistence type="predicted"/>
<reference evidence="1 2" key="1">
    <citation type="journal article" date="2022" name="DNA Res.">
        <title>Chromosomal-level genome assembly of the orchid tree Bauhinia variegata (Leguminosae; Cercidoideae) supports the allotetraploid origin hypothesis of Bauhinia.</title>
        <authorList>
            <person name="Zhong Y."/>
            <person name="Chen Y."/>
            <person name="Zheng D."/>
            <person name="Pang J."/>
            <person name="Liu Y."/>
            <person name="Luo S."/>
            <person name="Meng S."/>
            <person name="Qian L."/>
            <person name="Wei D."/>
            <person name="Dai S."/>
            <person name="Zhou R."/>
        </authorList>
    </citation>
    <scope>NUCLEOTIDE SEQUENCE [LARGE SCALE GENOMIC DNA]</scope>
    <source>
        <strain evidence="1">BV-YZ2020</strain>
    </source>
</reference>
<name>A0ACB9PXT4_BAUVA</name>
<organism evidence="1 2">
    <name type="scientific">Bauhinia variegata</name>
    <name type="common">Purple orchid tree</name>
    <name type="synonym">Phanera variegata</name>
    <dbReference type="NCBI Taxonomy" id="167791"/>
    <lineage>
        <taxon>Eukaryota</taxon>
        <taxon>Viridiplantae</taxon>
        <taxon>Streptophyta</taxon>
        <taxon>Embryophyta</taxon>
        <taxon>Tracheophyta</taxon>
        <taxon>Spermatophyta</taxon>
        <taxon>Magnoliopsida</taxon>
        <taxon>eudicotyledons</taxon>
        <taxon>Gunneridae</taxon>
        <taxon>Pentapetalae</taxon>
        <taxon>rosids</taxon>
        <taxon>fabids</taxon>
        <taxon>Fabales</taxon>
        <taxon>Fabaceae</taxon>
        <taxon>Cercidoideae</taxon>
        <taxon>Cercideae</taxon>
        <taxon>Bauhiniinae</taxon>
        <taxon>Bauhinia</taxon>
    </lineage>
</organism>
<protein>
    <submittedName>
        <fullName evidence="1">Uncharacterized protein</fullName>
    </submittedName>
</protein>
<comment type="caution">
    <text evidence="1">The sequence shown here is derived from an EMBL/GenBank/DDBJ whole genome shotgun (WGS) entry which is preliminary data.</text>
</comment>